<evidence type="ECO:0000313" key="2">
    <source>
        <dbReference type="WBParaSite" id="HCON_00147410-00001"/>
    </source>
</evidence>
<name>A0A7I4YU40_HAECO</name>
<protein>
    <submittedName>
        <fullName evidence="2">DUF4440 domain-containing protein</fullName>
    </submittedName>
</protein>
<dbReference type="AlphaFoldDB" id="A0A7I4YU40"/>
<organism evidence="1 2">
    <name type="scientific">Haemonchus contortus</name>
    <name type="common">Barber pole worm</name>
    <dbReference type="NCBI Taxonomy" id="6289"/>
    <lineage>
        <taxon>Eukaryota</taxon>
        <taxon>Metazoa</taxon>
        <taxon>Ecdysozoa</taxon>
        <taxon>Nematoda</taxon>
        <taxon>Chromadorea</taxon>
        <taxon>Rhabditida</taxon>
        <taxon>Rhabditina</taxon>
        <taxon>Rhabditomorpha</taxon>
        <taxon>Strongyloidea</taxon>
        <taxon>Trichostrongylidae</taxon>
        <taxon>Haemonchus</taxon>
    </lineage>
</organism>
<accession>A0A7I4YU40</accession>
<reference evidence="2" key="1">
    <citation type="submission" date="2020-12" db="UniProtKB">
        <authorList>
            <consortium name="WormBaseParasite"/>
        </authorList>
    </citation>
    <scope>IDENTIFICATION</scope>
    <source>
        <strain evidence="2">MHco3</strain>
    </source>
</reference>
<evidence type="ECO:0000313" key="1">
    <source>
        <dbReference type="Proteomes" id="UP000025227"/>
    </source>
</evidence>
<keyword evidence="1" id="KW-1185">Reference proteome</keyword>
<sequence>MRISEPPASLEARERLALLIRRFLPMHSDEGMLPLEVFRITEEERAFFEDRLGPFTNYVNGPHASIAKVAKICSAACSALVAVNNADDDRRSHLIDATTVWLRWFPTRIQFHVHDMPSEAGWGPGRHTVVWKI</sequence>
<dbReference type="Proteomes" id="UP000025227">
    <property type="component" value="Unplaced"/>
</dbReference>
<dbReference type="WBParaSite" id="HCON_00147410-00001">
    <property type="protein sequence ID" value="HCON_00147410-00001"/>
    <property type="gene ID" value="HCON_00147410"/>
</dbReference>
<dbReference type="OrthoDB" id="5874582at2759"/>
<proteinExistence type="predicted"/>